<keyword evidence="2 4" id="KW-0378">Hydrolase</keyword>
<evidence type="ECO:0000256" key="3">
    <source>
        <dbReference type="ARBA" id="ARBA00023295"/>
    </source>
</evidence>
<evidence type="ECO:0000313" key="7">
    <source>
        <dbReference type="Proteomes" id="UP000464262"/>
    </source>
</evidence>
<reference evidence="6 7" key="1">
    <citation type="submission" date="2020-01" db="EMBL/GenBank/DDBJ databases">
        <title>Whole genome and functional gene identification of agarase of Vibrio HN897.</title>
        <authorList>
            <person name="Liu Y."/>
            <person name="Zhao Z."/>
        </authorList>
    </citation>
    <scope>NUCLEOTIDE SEQUENCE [LARGE SCALE GENOMIC DNA]</scope>
    <source>
        <strain evidence="6 7">HN897</strain>
    </source>
</reference>
<name>A0A7Z2T659_9VIBR</name>
<dbReference type="InterPro" id="IPR001547">
    <property type="entry name" value="Glyco_hydro_5"/>
</dbReference>
<dbReference type="Pfam" id="PF00150">
    <property type="entry name" value="Cellulase"/>
    <property type="match status" value="1"/>
</dbReference>
<dbReference type="PANTHER" id="PTHR31297:SF17">
    <property type="entry name" value="ENDOGLUCANASE"/>
    <property type="match status" value="1"/>
</dbReference>
<evidence type="ECO:0000313" key="6">
    <source>
        <dbReference type="EMBL" id="QIA64898.1"/>
    </source>
</evidence>
<dbReference type="EMBL" id="CP047476">
    <property type="protein sequence ID" value="QIA64898.1"/>
    <property type="molecule type" value="Genomic_DNA"/>
</dbReference>
<dbReference type="InterPro" id="IPR017853">
    <property type="entry name" value="GH"/>
</dbReference>
<protein>
    <submittedName>
        <fullName evidence="6">Cellulase family glycosylhydrolase</fullName>
    </submittedName>
</protein>
<dbReference type="KEGG" id="vas:GT360_15135"/>
<evidence type="ECO:0000256" key="4">
    <source>
        <dbReference type="RuleBase" id="RU361153"/>
    </source>
</evidence>
<accession>A0A7Z2T659</accession>
<dbReference type="PROSITE" id="PS51257">
    <property type="entry name" value="PROKAR_LIPOPROTEIN"/>
    <property type="match status" value="1"/>
</dbReference>
<dbReference type="InterPro" id="IPR018087">
    <property type="entry name" value="Glyco_hydro_5_CS"/>
</dbReference>
<comment type="similarity">
    <text evidence="4">Belongs to the glycosyl hydrolase 5 (cellulase A) family.</text>
</comment>
<keyword evidence="1" id="KW-0732">Signal</keyword>
<dbReference type="GO" id="GO:0005576">
    <property type="term" value="C:extracellular region"/>
    <property type="evidence" value="ECO:0007669"/>
    <property type="project" value="TreeGrafter"/>
</dbReference>
<dbReference type="GO" id="GO:0009251">
    <property type="term" value="P:glucan catabolic process"/>
    <property type="evidence" value="ECO:0007669"/>
    <property type="project" value="TreeGrafter"/>
</dbReference>
<keyword evidence="7" id="KW-1185">Reference proteome</keyword>
<proteinExistence type="inferred from homology"/>
<keyword evidence="3 4" id="KW-0326">Glycosidase</keyword>
<sequence>MKLAKHHALGATLICAVTLSGCGSSSNSDATVVLDESYYTDLYDWNESKGLNNSFLGRGINMGNFFESPKYEGEWNGDLTIQASDFDNIASHGFASVRIPVRWNAHALENAPFTIDAAFLSRVQQVVDEAIQEDLRVIINTHHYNEMFYNKGEFQHHRVRLNAIWDQLATHFPLDEYPEDQLVFELLNEPHEEVGVEEWNLLIDDLTRLLWTDNADTQNNTLGQRKIMIGTADWGGPFKLPDLKLPPESTPDNTIITVHFYEPFKFTHQGAEWVDGASKWAGTRWLGADAEKQTLYNYLDAVSDWNDEPGRGFEINIGEFGVYSKMSKPEDQRAWTAFIARESEKRSFSWHYWEYSSGFGAYDPYAKQWRPALIQGLIPKDK</sequence>
<dbReference type="PANTHER" id="PTHR31297">
    <property type="entry name" value="GLUCAN ENDO-1,6-BETA-GLUCOSIDASE B"/>
    <property type="match status" value="1"/>
</dbReference>
<evidence type="ECO:0000259" key="5">
    <source>
        <dbReference type="Pfam" id="PF00150"/>
    </source>
</evidence>
<dbReference type="Proteomes" id="UP000464262">
    <property type="component" value="Chromosome 2"/>
</dbReference>
<evidence type="ECO:0000256" key="2">
    <source>
        <dbReference type="ARBA" id="ARBA00022801"/>
    </source>
</evidence>
<evidence type="ECO:0000256" key="1">
    <source>
        <dbReference type="ARBA" id="ARBA00022729"/>
    </source>
</evidence>
<dbReference type="SUPFAM" id="SSF51445">
    <property type="entry name" value="(Trans)glycosidases"/>
    <property type="match status" value="1"/>
</dbReference>
<dbReference type="Gene3D" id="3.20.20.80">
    <property type="entry name" value="Glycosidases"/>
    <property type="match status" value="1"/>
</dbReference>
<feature type="domain" description="Glycoside hydrolase family 5" evidence="5">
    <location>
        <begin position="66"/>
        <end position="356"/>
    </location>
</feature>
<dbReference type="PROSITE" id="PS00659">
    <property type="entry name" value="GLYCOSYL_HYDROL_F5"/>
    <property type="match status" value="1"/>
</dbReference>
<dbReference type="GO" id="GO:0008422">
    <property type="term" value="F:beta-glucosidase activity"/>
    <property type="evidence" value="ECO:0007669"/>
    <property type="project" value="TreeGrafter"/>
</dbReference>
<dbReference type="RefSeq" id="WP_164649798.1">
    <property type="nucleotide sequence ID" value="NZ_CP047476.1"/>
</dbReference>
<dbReference type="InterPro" id="IPR050386">
    <property type="entry name" value="Glycosyl_hydrolase_5"/>
</dbReference>
<dbReference type="AlphaFoldDB" id="A0A7Z2T659"/>
<organism evidence="6 7">
    <name type="scientific">Vibrio astriarenae</name>
    <dbReference type="NCBI Taxonomy" id="1481923"/>
    <lineage>
        <taxon>Bacteria</taxon>
        <taxon>Pseudomonadati</taxon>
        <taxon>Pseudomonadota</taxon>
        <taxon>Gammaproteobacteria</taxon>
        <taxon>Vibrionales</taxon>
        <taxon>Vibrionaceae</taxon>
        <taxon>Vibrio</taxon>
    </lineage>
</organism>
<dbReference type="GO" id="GO:0009986">
    <property type="term" value="C:cell surface"/>
    <property type="evidence" value="ECO:0007669"/>
    <property type="project" value="TreeGrafter"/>
</dbReference>
<gene>
    <name evidence="6" type="ORF">GT360_15135</name>
</gene>